<dbReference type="InterPro" id="IPR002109">
    <property type="entry name" value="Glutaredoxin"/>
</dbReference>
<accession>A0A1W1CJ61</accession>
<keyword evidence="2" id="KW-0812">Transmembrane</keyword>
<feature type="transmembrane region" description="Helical" evidence="2">
    <location>
        <begin position="76"/>
        <end position="97"/>
    </location>
</feature>
<proteinExistence type="predicted"/>
<dbReference type="AlphaFoldDB" id="A0A1W1CJ61"/>
<dbReference type="InterPro" id="IPR036249">
    <property type="entry name" value="Thioredoxin-like_sf"/>
</dbReference>
<feature type="region of interest" description="Disordered" evidence="1">
    <location>
        <begin position="236"/>
        <end position="265"/>
    </location>
</feature>
<feature type="transmembrane region" description="Helical" evidence="2">
    <location>
        <begin position="103"/>
        <end position="120"/>
    </location>
</feature>
<evidence type="ECO:0000256" key="2">
    <source>
        <dbReference type="SAM" id="Phobius"/>
    </source>
</evidence>
<name>A0A1W1CJ61_9ZZZZ</name>
<organism evidence="4">
    <name type="scientific">hydrothermal vent metagenome</name>
    <dbReference type="NCBI Taxonomy" id="652676"/>
    <lineage>
        <taxon>unclassified sequences</taxon>
        <taxon>metagenomes</taxon>
        <taxon>ecological metagenomes</taxon>
    </lineage>
</organism>
<dbReference type="Gene3D" id="3.40.30.10">
    <property type="entry name" value="Glutaredoxin"/>
    <property type="match status" value="1"/>
</dbReference>
<evidence type="ECO:0000313" key="4">
    <source>
        <dbReference type="EMBL" id="SFV65733.1"/>
    </source>
</evidence>
<feature type="domain" description="Glutaredoxin" evidence="3">
    <location>
        <begin position="162"/>
        <end position="212"/>
    </location>
</feature>
<dbReference type="Pfam" id="PF00462">
    <property type="entry name" value="Glutaredoxin"/>
    <property type="match status" value="1"/>
</dbReference>
<evidence type="ECO:0000256" key="1">
    <source>
        <dbReference type="SAM" id="MobiDB-lite"/>
    </source>
</evidence>
<evidence type="ECO:0000259" key="3">
    <source>
        <dbReference type="Pfam" id="PF00462"/>
    </source>
</evidence>
<keyword evidence="2" id="KW-0472">Membrane</keyword>
<feature type="transmembrane region" description="Helical" evidence="2">
    <location>
        <begin position="127"/>
        <end position="145"/>
    </location>
</feature>
<feature type="transmembrane region" description="Helical" evidence="2">
    <location>
        <begin position="48"/>
        <end position="69"/>
    </location>
</feature>
<feature type="compositionally biased region" description="Polar residues" evidence="1">
    <location>
        <begin position="244"/>
        <end position="255"/>
    </location>
</feature>
<keyword evidence="2" id="KW-1133">Transmembrane helix</keyword>
<sequence length="284" mass="31538">MRFTARVFLPLLLLGYIGTETYLKLQHTSLCGEVGCKLAGELLNFDAIYLNYVGMGGVFMLMILGFLSLKNKFYEVLFFSGLYGAIAFEATILSYQFVANPEPCIFCLGIISSLLLIALFSQPKHFAITLATVVAIFTGMHTLGVSKNKNFMIENGTYLIHSESCPHCKKVKAYLAEHHISYTPISTKEASARNFLKFAGITNIPVLVLKEKRERHLIVGDKKIITYYETLHSPTQKRQRAKETSLQSTPQTELSSDFLGAGGDEGCAITVEETSSCTKENETE</sequence>
<dbReference type="EMBL" id="FPHI01000027">
    <property type="protein sequence ID" value="SFV65733.1"/>
    <property type="molecule type" value="Genomic_DNA"/>
</dbReference>
<gene>
    <name evidence="4" type="ORF">MNB_SV-3-308</name>
</gene>
<dbReference type="SUPFAM" id="SSF52833">
    <property type="entry name" value="Thioredoxin-like"/>
    <property type="match status" value="1"/>
</dbReference>
<reference evidence="4" key="1">
    <citation type="submission" date="2016-10" db="EMBL/GenBank/DDBJ databases">
        <authorList>
            <person name="de Groot N.N."/>
        </authorList>
    </citation>
    <scope>NUCLEOTIDE SEQUENCE</scope>
</reference>
<protein>
    <submittedName>
        <fullName evidence="4">Vitamin K epoxide reductase</fullName>
    </submittedName>
</protein>